<name>A0A9D8KEE5_9DELT</name>
<evidence type="ECO:0000313" key="7">
    <source>
        <dbReference type="Proteomes" id="UP000809273"/>
    </source>
</evidence>
<dbReference type="InterPro" id="IPR001150">
    <property type="entry name" value="Gly_radical"/>
</dbReference>
<feature type="domain" description="PFL" evidence="5">
    <location>
        <begin position="9"/>
        <end position="731"/>
    </location>
</feature>
<evidence type="ECO:0008006" key="8">
    <source>
        <dbReference type="Google" id="ProtNLM"/>
    </source>
</evidence>
<feature type="modified residue" description="Glycine radical" evidence="3">
    <location>
        <position position="833"/>
    </location>
</feature>
<evidence type="ECO:0000256" key="1">
    <source>
        <dbReference type="ARBA" id="ARBA00022818"/>
    </source>
</evidence>
<dbReference type="InterPro" id="IPR004184">
    <property type="entry name" value="PFL_dom"/>
</dbReference>
<proteinExistence type="predicted"/>
<dbReference type="Gene3D" id="3.20.70.20">
    <property type="match status" value="1"/>
</dbReference>
<dbReference type="EMBL" id="JAFGIX010000043">
    <property type="protein sequence ID" value="MBN1573219.1"/>
    <property type="molecule type" value="Genomic_DNA"/>
</dbReference>
<gene>
    <name evidence="6" type="ORF">JW984_08500</name>
</gene>
<dbReference type="Proteomes" id="UP000809273">
    <property type="component" value="Unassembled WGS sequence"/>
</dbReference>
<dbReference type="PROSITE" id="PS51149">
    <property type="entry name" value="GLY_RADICAL_2"/>
    <property type="match status" value="1"/>
</dbReference>
<evidence type="ECO:0000259" key="5">
    <source>
        <dbReference type="PROSITE" id="PS51554"/>
    </source>
</evidence>
<organism evidence="6 7">
    <name type="scientific">Candidatus Zymogenus saltonus</name>
    <dbReference type="NCBI Taxonomy" id="2844893"/>
    <lineage>
        <taxon>Bacteria</taxon>
        <taxon>Deltaproteobacteria</taxon>
        <taxon>Candidatus Zymogenia</taxon>
        <taxon>Candidatus Zymogeniales</taxon>
        <taxon>Candidatus Zymogenaceae</taxon>
        <taxon>Candidatus Zymogenus</taxon>
    </lineage>
</organism>
<reference evidence="6" key="2">
    <citation type="submission" date="2021-01" db="EMBL/GenBank/DDBJ databases">
        <authorList>
            <person name="Hahn C.R."/>
            <person name="Youssef N.H."/>
            <person name="Elshahed M."/>
        </authorList>
    </citation>
    <scope>NUCLEOTIDE SEQUENCE</scope>
    <source>
        <strain evidence="6">Zod_Metabat.24</strain>
    </source>
</reference>
<keyword evidence="2" id="KW-0456">Lyase</keyword>
<dbReference type="PANTHER" id="PTHR43641">
    <property type="entry name" value="FORMATE ACETYLTRANSFERASE 3-RELATED"/>
    <property type="match status" value="1"/>
</dbReference>
<feature type="domain" description="Glycine radical" evidence="4">
    <location>
        <begin position="737"/>
        <end position="858"/>
    </location>
</feature>
<dbReference type="PANTHER" id="PTHR43641:SF2">
    <property type="entry name" value="DEHYDRATASE YBIW-RELATED"/>
    <property type="match status" value="1"/>
</dbReference>
<evidence type="ECO:0000256" key="3">
    <source>
        <dbReference type="PROSITE-ProRule" id="PRU00493"/>
    </source>
</evidence>
<dbReference type="PROSITE" id="PS51554">
    <property type="entry name" value="PFL"/>
    <property type="match status" value="1"/>
</dbReference>
<sequence length="859" mass="96211">MSDLTDTSERIARLRRRYLKEVAVVSIQRAKYYTESWIKTGESGLSAAERVALAMKNVYENIEFSVDPDDRIAGTWTENFLGVPIDIERGLFNEVLRIELKKRTMFLHILKDNLRFVSYMIRRYGPASLVKSLMETSAVGAAMPSIGTTTMDKREINPCTVKREDKKILLKKLLPYWRGKSIADKLKERLIEGGIFKGDMESFYASLPSTTSRKDIVISLGAAMGVWQGHLILDHETPLKKGLYAMQQEIKKVIEDGSHADEELQFLRSQEIAVEGVITFAKRFNEYLKKAYEGEENPERKKILAIMVKNTASAPLFPAGGFREAVQSYWTIKTAVELAIPFNVHAPGRLDQYFYPYYEKDIREGKITREEARELIEELLLKIMTHNMRPDSNYQGIFGQRYEGSEPVTLGGLTPKGIDATNDLTYLILEAAHRSKSALNIVVRIHRNSPKELILKVADLHYNGTSSVSLMNDEVSVAAMKKRGFSDPDSNDYAITGCVDMCAPGKTGGIGFSALLMARTLDMTLRNGDGKTLVGTVRGVGPRTGDPDAFSSFTEFYAAYLHQAKKMIELIVEATHIRDKLYAEELPAPYISLFMRGCLEKKRDVTHGGATYDLEGILFMNSIANVVDSLYVIKKLIFEKKALDFTTLINAVDHNFMRYEDIHQKIKALDGKWGNANPESDAIAHDLTKELFEETYKYKTLKGGPYAPFINSMTSHTFDGRVSLATPDGRKAATPYAASCNPYNVDSKGLTGVLRSVAALDFTDVLGCAVNVRLHPSAIGESEEARRKYSSLIQTYFKLGGEQLQPTVASTEVLRLAQKEPENYGDLIVKVGGYSAYFVDLGREIQDEIISRSEHTKNA</sequence>
<dbReference type="InterPro" id="IPR051215">
    <property type="entry name" value="GRE"/>
</dbReference>
<dbReference type="GO" id="GO:0005829">
    <property type="term" value="C:cytosol"/>
    <property type="evidence" value="ECO:0007669"/>
    <property type="project" value="TreeGrafter"/>
</dbReference>
<accession>A0A9D8KEE5</accession>
<evidence type="ECO:0000259" key="4">
    <source>
        <dbReference type="PROSITE" id="PS51149"/>
    </source>
</evidence>
<dbReference type="SUPFAM" id="SSF51998">
    <property type="entry name" value="PFL-like glycyl radical enzymes"/>
    <property type="match status" value="1"/>
</dbReference>
<comment type="caution">
    <text evidence="6">The sequence shown here is derived from an EMBL/GenBank/DDBJ whole genome shotgun (WGS) entry which is preliminary data.</text>
</comment>
<reference evidence="6" key="1">
    <citation type="journal article" date="2021" name="Environ. Microbiol.">
        <title>Genomic characterization of three novel Desulfobacterota classes expand the metabolic and phylogenetic diversity of the phylum.</title>
        <authorList>
            <person name="Murphy C.L."/>
            <person name="Biggerstaff J."/>
            <person name="Eichhorn A."/>
            <person name="Ewing E."/>
            <person name="Shahan R."/>
            <person name="Soriano D."/>
            <person name="Stewart S."/>
            <person name="VanMol K."/>
            <person name="Walker R."/>
            <person name="Walters P."/>
            <person name="Elshahed M.S."/>
            <person name="Youssef N.H."/>
        </authorList>
    </citation>
    <scope>NUCLEOTIDE SEQUENCE</scope>
    <source>
        <strain evidence="6">Zod_Metabat.24</strain>
    </source>
</reference>
<keyword evidence="1 3" id="KW-0556">Organic radical</keyword>
<protein>
    <recommendedName>
        <fullName evidence="8">Formate C-acetyltransferase</fullName>
    </recommendedName>
</protein>
<evidence type="ECO:0000313" key="6">
    <source>
        <dbReference type="EMBL" id="MBN1573219.1"/>
    </source>
</evidence>
<dbReference type="Pfam" id="PF01228">
    <property type="entry name" value="Gly_radical"/>
    <property type="match status" value="1"/>
</dbReference>
<evidence type="ECO:0000256" key="2">
    <source>
        <dbReference type="ARBA" id="ARBA00023239"/>
    </source>
</evidence>
<dbReference type="Pfam" id="PF02901">
    <property type="entry name" value="PFL-like"/>
    <property type="match status" value="1"/>
</dbReference>
<dbReference type="AlphaFoldDB" id="A0A9D8KEE5"/>
<dbReference type="GO" id="GO:0016829">
    <property type="term" value="F:lyase activity"/>
    <property type="evidence" value="ECO:0007669"/>
    <property type="project" value="UniProtKB-KW"/>
</dbReference>